<comment type="caution">
    <text evidence="1">The sequence shown here is derived from an EMBL/GenBank/DDBJ whole genome shotgun (WGS) entry which is preliminary data.</text>
</comment>
<accession>A0ABX5N2B0</accession>
<evidence type="ECO:0000313" key="2">
    <source>
        <dbReference type="Proteomes" id="UP000247698"/>
    </source>
</evidence>
<sequence length="65" mass="7835">MFFQLCFAFDVEKIVENNFVGMYLSHWLFKRRALIFSQFELIILSMIFVTKKILPVENNLILEVF</sequence>
<dbReference type="EMBL" id="QGLG01000002">
    <property type="protein sequence ID" value="PXY85238.1"/>
    <property type="molecule type" value="Genomic_DNA"/>
</dbReference>
<name>A0ABX5N2B0_9LACO</name>
<organism evidence="1 2">
    <name type="scientific">Lactobacillus melliventris</name>
    <dbReference type="NCBI Taxonomy" id="1218507"/>
    <lineage>
        <taxon>Bacteria</taxon>
        <taxon>Bacillati</taxon>
        <taxon>Bacillota</taxon>
        <taxon>Bacilli</taxon>
        <taxon>Lactobacillales</taxon>
        <taxon>Lactobacillaceae</taxon>
        <taxon>Lactobacillus</taxon>
    </lineage>
</organism>
<proteinExistence type="predicted"/>
<protein>
    <submittedName>
        <fullName evidence="1">Uncharacterized protein</fullName>
    </submittedName>
</protein>
<evidence type="ECO:0000313" key="1">
    <source>
        <dbReference type="EMBL" id="PXY85238.1"/>
    </source>
</evidence>
<keyword evidence="2" id="KW-1185">Reference proteome</keyword>
<gene>
    <name evidence="1" type="ORF">DK873_08905</name>
</gene>
<reference evidence="1 2" key="1">
    <citation type="submission" date="2018-05" db="EMBL/GenBank/DDBJ databases">
        <title>Reference genomes for bee gut microbiota database.</title>
        <authorList>
            <person name="Ellegaard K.M."/>
        </authorList>
    </citation>
    <scope>NUCLEOTIDE SEQUENCE [LARGE SCALE GENOMIC DNA]</scope>
    <source>
        <strain evidence="1 2">ESL0184</strain>
    </source>
</reference>
<dbReference type="Proteomes" id="UP000247698">
    <property type="component" value="Unassembled WGS sequence"/>
</dbReference>